<reference evidence="11 12" key="1">
    <citation type="submission" date="2018-02" db="EMBL/GenBank/DDBJ databases">
        <title>Genomic analysis of the strain RR4-38 isolated from a seawater recirculating aquaculture system.</title>
        <authorList>
            <person name="Kim Y.-S."/>
            <person name="Jang Y.H."/>
            <person name="Kim K.-H."/>
        </authorList>
    </citation>
    <scope>NUCLEOTIDE SEQUENCE [LARGE SCALE GENOMIC DNA]</scope>
    <source>
        <strain evidence="11 12">RR4-38</strain>
    </source>
</reference>
<keyword evidence="2 9" id="KW-1003">Cell membrane</keyword>
<feature type="transmembrane region" description="Helical" evidence="9">
    <location>
        <begin position="173"/>
        <end position="195"/>
    </location>
</feature>
<dbReference type="GO" id="GO:0004190">
    <property type="term" value="F:aspartic-type endopeptidase activity"/>
    <property type="evidence" value="ECO:0007669"/>
    <property type="project" value="UniProtKB-UniRule"/>
</dbReference>
<name>A0A2S0I0D3_9FLAO</name>
<evidence type="ECO:0000313" key="11">
    <source>
        <dbReference type="EMBL" id="AVI52355.1"/>
    </source>
</evidence>
<feature type="active site" evidence="9">
    <location>
        <position position="145"/>
    </location>
</feature>
<dbReference type="GO" id="GO:0005886">
    <property type="term" value="C:plasma membrane"/>
    <property type="evidence" value="ECO:0007669"/>
    <property type="project" value="UniProtKB-SubCell"/>
</dbReference>
<keyword evidence="3 9" id="KW-0645">Protease</keyword>
<keyword evidence="6 9" id="KW-0378">Hydrolase</keyword>
<keyword evidence="5 9" id="KW-0064">Aspartyl protease</keyword>
<dbReference type="InterPro" id="IPR001872">
    <property type="entry name" value="Peptidase_A8"/>
</dbReference>
<dbReference type="PRINTS" id="PR00781">
    <property type="entry name" value="LIPOSIGPTASE"/>
</dbReference>
<gene>
    <name evidence="9" type="primary">lspA</name>
    <name evidence="11" type="ORF">C5O00_07120</name>
</gene>
<evidence type="ECO:0000256" key="2">
    <source>
        <dbReference type="ARBA" id="ARBA00022475"/>
    </source>
</evidence>
<dbReference type="PANTHER" id="PTHR33695:SF1">
    <property type="entry name" value="LIPOPROTEIN SIGNAL PEPTIDASE"/>
    <property type="match status" value="1"/>
</dbReference>
<feature type="active site" evidence="9">
    <location>
        <position position="179"/>
    </location>
</feature>
<dbReference type="OrthoDB" id="9810259at2"/>
<dbReference type="UniPathway" id="UPA00665"/>
<evidence type="ECO:0000256" key="6">
    <source>
        <dbReference type="ARBA" id="ARBA00022801"/>
    </source>
</evidence>
<evidence type="ECO:0000256" key="7">
    <source>
        <dbReference type="ARBA" id="ARBA00022989"/>
    </source>
</evidence>
<keyword evidence="12" id="KW-1185">Reference proteome</keyword>
<dbReference type="PANTHER" id="PTHR33695">
    <property type="entry name" value="LIPOPROTEIN SIGNAL PEPTIDASE"/>
    <property type="match status" value="1"/>
</dbReference>
<feature type="transmembrane region" description="Helical" evidence="9">
    <location>
        <begin position="63"/>
        <end position="81"/>
    </location>
</feature>
<dbReference type="GO" id="GO:0006508">
    <property type="term" value="P:proteolysis"/>
    <property type="evidence" value="ECO:0007669"/>
    <property type="project" value="UniProtKB-KW"/>
</dbReference>
<keyword evidence="7 9" id="KW-1133">Transmembrane helix</keyword>
<accession>A0A2S0I0D3</accession>
<dbReference type="KEGG" id="aue:C5O00_07120"/>
<evidence type="ECO:0000256" key="8">
    <source>
        <dbReference type="ARBA" id="ARBA00023136"/>
    </source>
</evidence>
<evidence type="ECO:0000256" key="3">
    <source>
        <dbReference type="ARBA" id="ARBA00022670"/>
    </source>
</evidence>
<comment type="pathway">
    <text evidence="9">Protein modification; lipoprotein biosynthesis (signal peptide cleavage).</text>
</comment>
<sequence>MMIIGILILVVLIVDQVLKFYVKTTFPLDGGFRMLGLDWAQIKFTENYGMAFGLELGGKAGKIILGVFRIIAGSGLLYYTYSSLRQDKRFSFVISLALITAGAIGNIIDGLFYGVIFSESTTITTASFMPEEGGYSTFFDGHVVDMFYFPIIETYWPEWVPFVGGELFKFNNYIFNFADLSITVGVIWIIFLGAFSKKFSL</sequence>
<feature type="transmembrane region" description="Helical" evidence="9">
    <location>
        <begin position="93"/>
        <end position="116"/>
    </location>
</feature>
<evidence type="ECO:0000256" key="10">
    <source>
        <dbReference type="RuleBase" id="RU004181"/>
    </source>
</evidence>
<evidence type="ECO:0000256" key="5">
    <source>
        <dbReference type="ARBA" id="ARBA00022750"/>
    </source>
</evidence>
<dbReference type="EC" id="3.4.23.36" evidence="9"/>
<keyword evidence="8 9" id="KW-0472">Membrane</keyword>
<comment type="caution">
    <text evidence="9">Lacks conserved residue(s) required for the propagation of feature annotation.</text>
</comment>
<evidence type="ECO:0000256" key="9">
    <source>
        <dbReference type="HAMAP-Rule" id="MF_00161"/>
    </source>
</evidence>
<evidence type="ECO:0000256" key="1">
    <source>
        <dbReference type="ARBA" id="ARBA00006139"/>
    </source>
</evidence>
<comment type="catalytic activity">
    <reaction evidence="9">
        <text>Release of signal peptides from bacterial membrane prolipoproteins. Hydrolyzes -Xaa-Yaa-Zaa-|-(S,diacylglyceryl)Cys-, in which Xaa is hydrophobic (preferably Leu), and Yaa (Ala or Ser) and Zaa (Gly or Ala) have small, neutral side chains.</text>
        <dbReference type="EC" id="3.4.23.36"/>
    </reaction>
</comment>
<dbReference type="Proteomes" id="UP000238442">
    <property type="component" value="Chromosome"/>
</dbReference>
<organism evidence="11 12">
    <name type="scientific">Pukyongia salina</name>
    <dbReference type="NCBI Taxonomy" id="2094025"/>
    <lineage>
        <taxon>Bacteria</taxon>
        <taxon>Pseudomonadati</taxon>
        <taxon>Bacteroidota</taxon>
        <taxon>Flavobacteriia</taxon>
        <taxon>Flavobacteriales</taxon>
        <taxon>Flavobacteriaceae</taxon>
        <taxon>Pukyongia</taxon>
    </lineage>
</organism>
<keyword evidence="11" id="KW-0449">Lipoprotein</keyword>
<dbReference type="NCBIfam" id="NF011369">
    <property type="entry name" value="PRK14788.1"/>
    <property type="match status" value="1"/>
</dbReference>
<dbReference type="EMBL" id="CP027062">
    <property type="protein sequence ID" value="AVI52355.1"/>
    <property type="molecule type" value="Genomic_DNA"/>
</dbReference>
<comment type="subcellular location">
    <subcellularLocation>
        <location evidence="9">Cell membrane</location>
        <topology evidence="9">Multi-pass membrane protein</topology>
    </subcellularLocation>
</comment>
<keyword evidence="4 9" id="KW-0812">Transmembrane</keyword>
<dbReference type="Pfam" id="PF01252">
    <property type="entry name" value="Peptidase_A8"/>
    <property type="match status" value="1"/>
</dbReference>
<evidence type="ECO:0000313" key="12">
    <source>
        <dbReference type="Proteomes" id="UP000238442"/>
    </source>
</evidence>
<protein>
    <recommendedName>
        <fullName evidence="9">Lipoprotein signal peptidase</fullName>
        <ecNumber evidence="9">3.4.23.36</ecNumber>
    </recommendedName>
    <alternativeName>
        <fullName evidence="9">Prolipoprotein signal peptidase</fullName>
    </alternativeName>
    <alternativeName>
        <fullName evidence="9">Signal peptidase II</fullName>
        <shortName evidence="9">SPase II</shortName>
    </alternativeName>
</protein>
<proteinExistence type="inferred from homology"/>
<evidence type="ECO:0000256" key="4">
    <source>
        <dbReference type="ARBA" id="ARBA00022692"/>
    </source>
</evidence>
<comment type="similarity">
    <text evidence="1 9 10">Belongs to the peptidase A8 family.</text>
</comment>
<dbReference type="AlphaFoldDB" id="A0A2S0I0D3"/>
<dbReference type="HAMAP" id="MF_00161">
    <property type="entry name" value="LspA"/>
    <property type="match status" value="1"/>
</dbReference>
<comment type="function">
    <text evidence="9">This protein specifically catalyzes the removal of signal peptides from prolipoproteins.</text>
</comment>